<dbReference type="SUPFAM" id="SSF103506">
    <property type="entry name" value="Mitochondrial carrier"/>
    <property type="match status" value="1"/>
</dbReference>
<dbReference type="PANTHER" id="PTHR45618">
    <property type="entry name" value="MITOCHONDRIAL DICARBOXYLATE CARRIER-RELATED"/>
    <property type="match status" value="1"/>
</dbReference>
<evidence type="ECO:0000313" key="11">
    <source>
        <dbReference type="EMBL" id="RKO85628.1"/>
    </source>
</evidence>
<evidence type="ECO:0000256" key="2">
    <source>
        <dbReference type="ARBA" id="ARBA00006375"/>
    </source>
</evidence>
<dbReference type="InterPro" id="IPR050391">
    <property type="entry name" value="Mito_Metabolite_Transporter"/>
</dbReference>
<evidence type="ECO:0000313" key="12">
    <source>
        <dbReference type="Proteomes" id="UP000269721"/>
    </source>
</evidence>
<dbReference type="Proteomes" id="UP000269721">
    <property type="component" value="Unassembled WGS sequence"/>
</dbReference>
<proteinExistence type="inferred from homology"/>
<keyword evidence="6" id="KW-1133">Transmembrane helix</keyword>
<evidence type="ECO:0000256" key="9">
    <source>
        <dbReference type="PROSITE-ProRule" id="PRU00282"/>
    </source>
</evidence>
<keyword evidence="7" id="KW-0496">Mitochondrion</keyword>
<dbReference type="GO" id="GO:0031966">
    <property type="term" value="C:mitochondrial membrane"/>
    <property type="evidence" value="ECO:0007669"/>
    <property type="project" value="UniProtKB-SubCell"/>
</dbReference>
<evidence type="ECO:0000256" key="4">
    <source>
        <dbReference type="ARBA" id="ARBA00022692"/>
    </source>
</evidence>
<dbReference type="InterPro" id="IPR002067">
    <property type="entry name" value="MCP"/>
</dbReference>
<evidence type="ECO:0000256" key="10">
    <source>
        <dbReference type="RuleBase" id="RU000488"/>
    </source>
</evidence>
<evidence type="ECO:0000256" key="6">
    <source>
        <dbReference type="ARBA" id="ARBA00022989"/>
    </source>
</evidence>
<dbReference type="OrthoDB" id="6703404at2759"/>
<keyword evidence="8 9" id="KW-0472">Membrane</keyword>
<name>A0A4P9W464_9FUNG</name>
<keyword evidence="4 9" id="KW-0812">Transmembrane</keyword>
<dbReference type="Gene3D" id="1.50.40.10">
    <property type="entry name" value="Mitochondrial carrier domain"/>
    <property type="match status" value="1"/>
</dbReference>
<dbReference type="InterPro" id="IPR018108">
    <property type="entry name" value="MCP_transmembrane"/>
</dbReference>
<reference evidence="12" key="1">
    <citation type="journal article" date="2018" name="Nat. Microbiol.">
        <title>Leveraging single-cell genomics to expand the fungal tree of life.</title>
        <authorList>
            <person name="Ahrendt S.R."/>
            <person name="Quandt C.A."/>
            <person name="Ciobanu D."/>
            <person name="Clum A."/>
            <person name="Salamov A."/>
            <person name="Andreopoulos B."/>
            <person name="Cheng J.F."/>
            <person name="Woyke T."/>
            <person name="Pelin A."/>
            <person name="Henrissat B."/>
            <person name="Reynolds N.K."/>
            <person name="Benny G.L."/>
            <person name="Smith M.E."/>
            <person name="James T.Y."/>
            <person name="Grigoriev I.V."/>
        </authorList>
    </citation>
    <scope>NUCLEOTIDE SEQUENCE [LARGE SCALE GENOMIC DNA]</scope>
</reference>
<accession>A0A4P9W464</accession>
<feature type="repeat" description="Solcar" evidence="9">
    <location>
        <begin position="65"/>
        <end position="155"/>
    </location>
</feature>
<sequence>MQANIAGPPKSTVEHFMAIVRAEGWQGLYRGVGPTTQRAIIITASQLASYDHAKQSLIRSGVFEEGILLHFACSIVSGLVCATTTAPIDLLKSRYMNQKFIAGKGVAYSSTLDCLRKTIRTDGVPGLWKGWAAQWTRMAPHTIITFVVFEQLRRAAGMSPV</sequence>
<dbReference type="Pfam" id="PF00153">
    <property type="entry name" value="Mito_carr"/>
    <property type="match status" value="2"/>
</dbReference>
<dbReference type="PROSITE" id="PS50920">
    <property type="entry name" value="SOLCAR"/>
    <property type="match status" value="2"/>
</dbReference>
<dbReference type="PRINTS" id="PR00784">
    <property type="entry name" value="MTUNCOUPLING"/>
</dbReference>
<organism evidence="11 12">
    <name type="scientific">Blyttiomyces helicus</name>
    <dbReference type="NCBI Taxonomy" id="388810"/>
    <lineage>
        <taxon>Eukaryota</taxon>
        <taxon>Fungi</taxon>
        <taxon>Fungi incertae sedis</taxon>
        <taxon>Chytridiomycota</taxon>
        <taxon>Chytridiomycota incertae sedis</taxon>
        <taxon>Chytridiomycetes</taxon>
        <taxon>Chytridiomycetes incertae sedis</taxon>
        <taxon>Blyttiomyces</taxon>
    </lineage>
</organism>
<dbReference type="GO" id="GO:0055085">
    <property type="term" value="P:transmembrane transport"/>
    <property type="evidence" value="ECO:0007669"/>
    <property type="project" value="InterPro"/>
</dbReference>
<dbReference type="EMBL" id="KZ998903">
    <property type="protein sequence ID" value="RKO85628.1"/>
    <property type="molecule type" value="Genomic_DNA"/>
</dbReference>
<evidence type="ECO:0000256" key="1">
    <source>
        <dbReference type="ARBA" id="ARBA00004225"/>
    </source>
</evidence>
<keyword evidence="5" id="KW-0677">Repeat</keyword>
<feature type="repeat" description="Solcar" evidence="9">
    <location>
        <begin position="1"/>
        <end position="56"/>
    </location>
</feature>
<keyword evidence="12" id="KW-1185">Reference proteome</keyword>
<gene>
    <name evidence="11" type="ORF">BDK51DRAFT_22640</name>
</gene>
<evidence type="ECO:0000256" key="5">
    <source>
        <dbReference type="ARBA" id="ARBA00022737"/>
    </source>
</evidence>
<protein>
    <submittedName>
        <fullName evidence="11">Mitochondrial substrate carrier family protein-like protein</fullName>
    </submittedName>
</protein>
<comment type="subcellular location">
    <subcellularLocation>
        <location evidence="1">Mitochondrion membrane</location>
        <topology evidence="1">Multi-pass membrane protein</topology>
    </subcellularLocation>
</comment>
<evidence type="ECO:0000256" key="7">
    <source>
        <dbReference type="ARBA" id="ARBA00023128"/>
    </source>
</evidence>
<comment type="similarity">
    <text evidence="2 10">Belongs to the mitochondrial carrier (TC 2.A.29) family.</text>
</comment>
<dbReference type="AlphaFoldDB" id="A0A4P9W464"/>
<evidence type="ECO:0000256" key="8">
    <source>
        <dbReference type="ARBA" id="ARBA00023136"/>
    </source>
</evidence>
<keyword evidence="3 10" id="KW-0813">Transport</keyword>
<dbReference type="InterPro" id="IPR023395">
    <property type="entry name" value="MCP_dom_sf"/>
</dbReference>
<evidence type="ECO:0000256" key="3">
    <source>
        <dbReference type="ARBA" id="ARBA00022448"/>
    </source>
</evidence>